<dbReference type="Pfam" id="PF00589">
    <property type="entry name" value="Phage_integrase"/>
    <property type="match status" value="1"/>
</dbReference>
<dbReference type="SUPFAM" id="SSF56349">
    <property type="entry name" value="DNA breaking-rejoining enzymes"/>
    <property type="match status" value="1"/>
</dbReference>
<dbReference type="GO" id="GO:0006310">
    <property type="term" value="P:DNA recombination"/>
    <property type="evidence" value="ECO:0007669"/>
    <property type="project" value="UniProtKB-KW"/>
</dbReference>
<comment type="caution">
    <text evidence="3">The sequence shown here is derived from an EMBL/GenBank/DDBJ whole genome shotgun (WGS) entry which is preliminary data.</text>
</comment>
<dbReference type="PANTHER" id="PTHR30349:SF64">
    <property type="entry name" value="PROPHAGE INTEGRASE INTD-RELATED"/>
    <property type="match status" value="1"/>
</dbReference>
<dbReference type="EMBL" id="MIJY01000016">
    <property type="protein sequence ID" value="OEG15077.1"/>
    <property type="molecule type" value="Genomic_DNA"/>
</dbReference>
<dbReference type="InterPro" id="IPR050090">
    <property type="entry name" value="Tyrosine_recombinase_XerCD"/>
</dbReference>
<sequence>MEHLKNKVDNKPTSSRLKQYYNEFDLAMFRLLAFSGIRVGEALALSFSDFDFSSNTLEITKTMSDSKDGHVISTPKTESSRRTIMLDEATMLIIKKWQLRQKEYHFANKVKSNGMVFVGFDGSTMIRQDVYQRSKRLSEAVGLHTIGSHGYRHSHASMLFEAGASMKEAQERLGHSSIEMTMNVYTHVTNETKKKTVEKIVNYVNF</sequence>
<dbReference type="AlphaFoldDB" id="A0A1E5GQV1"/>
<dbReference type="GO" id="GO:0015074">
    <property type="term" value="P:DNA integration"/>
    <property type="evidence" value="ECO:0007669"/>
    <property type="project" value="InterPro"/>
</dbReference>
<reference evidence="4" key="1">
    <citation type="submission" date="2016-09" db="EMBL/GenBank/DDBJ databases">
        <authorList>
            <person name="Gulvik C.A."/>
        </authorList>
    </citation>
    <scope>NUCLEOTIDE SEQUENCE [LARGE SCALE GENOMIC DNA]</scope>
    <source>
        <strain evidence="4">LMG 8895</strain>
    </source>
</reference>
<dbReference type="InterPro" id="IPR011010">
    <property type="entry name" value="DNA_brk_join_enz"/>
</dbReference>
<feature type="domain" description="Tyr recombinase" evidence="2">
    <location>
        <begin position="1"/>
        <end position="198"/>
    </location>
</feature>
<keyword evidence="1" id="KW-0233">DNA recombination</keyword>
<dbReference type="Gene3D" id="1.10.443.10">
    <property type="entry name" value="Intergrase catalytic core"/>
    <property type="match status" value="1"/>
</dbReference>
<dbReference type="GO" id="GO:0003677">
    <property type="term" value="F:DNA binding"/>
    <property type="evidence" value="ECO:0007669"/>
    <property type="project" value="InterPro"/>
</dbReference>
<dbReference type="CDD" id="cd01189">
    <property type="entry name" value="INT_ICEBs1_C_like"/>
    <property type="match status" value="1"/>
</dbReference>
<keyword evidence="4" id="KW-1185">Reference proteome</keyword>
<accession>A0A1E5GQV1</accession>
<name>A0A1E5GQV1_9ENTE</name>
<evidence type="ECO:0000256" key="1">
    <source>
        <dbReference type="ARBA" id="ARBA00023172"/>
    </source>
</evidence>
<dbReference type="InterPro" id="IPR002104">
    <property type="entry name" value="Integrase_catalytic"/>
</dbReference>
<dbReference type="Proteomes" id="UP000095094">
    <property type="component" value="Unassembled WGS sequence"/>
</dbReference>
<organism evidence="3 4">
    <name type="scientific">Enterococcus termitis</name>
    <dbReference type="NCBI Taxonomy" id="332950"/>
    <lineage>
        <taxon>Bacteria</taxon>
        <taxon>Bacillati</taxon>
        <taxon>Bacillota</taxon>
        <taxon>Bacilli</taxon>
        <taxon>Lactobacillales</taxon>
        <taxon>Enterococcaceae</taxon>
        <taxon>Enterococcus</taxon>
    </lineage>
</organism>
<dbReference type="InterPro" id="IPR013762">
    <property type="entry name" value="Integrase-like_cat_sf"/>
</dbReference>
<dbReference type="PANTHER" id="PTHR30349">
    <property type="entry name" value="PHAGE INTEGRASE-RELATED"/>
    <property type="match status" value="1"/>
</dbReference>
<gene>
    <name evidence="3" type="ORF">BCR25_18865</name>
</gene>
<protein>
    <recommendedName>
        <fullName evidence="2">Tyr recombinase domain-containing protein</fullName>
    </recommendedName>
</protein>
<dbReference type="PROSITE" id="PS51898">
    <property type="entry name" value="TYR_RECOMBINASE"/>
    <property type="match status" value="1"/>
</dbReference>
<evidence type="ECO:0000313" key="4">
    <source>
        <dbReference type="Proteomes" id="UP000095094"/>
    </source>
</evidence>
<evidence type="ECO:0000259" key="2">
    <source>
        <dbReference type="PROSITE" id="PS51898"/>
    </source>
</evidence>
<proteinExistence type="predicted"/>
<evidence type="ECO:0000313" key="3">
    <source>
        <dbReference type="EMBL" id="OEG15077.1"/>
    </source>
</evidence>